<dbReference type="EC" id="1.2.7.4" evidence="9"/>
<name>A0A098B1G5_DESHA</name>
<dbReference type="InterPro" id="IPR016101">
    <property type="entry name" value="CO_DH_a-bundle"/>
</dbReference>
<evidence type="ECO:0000256" key="5">
    <source>
        <dbReference type="ARBA" id="ARBA00023002"/>
    </source>
</evidence>
<feature type="binding site" evidence="10">
    <location>
        <position position="37"/>
    </location>
    <ligand>
        <name>[4Fe-4S] cluster</name>
        <dbReference type="ChEBI" id="CHEBI:49883"/>
        <label>1</label>
        <note>ligand shared between dimeric partners</note>
    </ligand>
</feature>
<dbReference type="CDD" id="cd01915">
    <property type="entry name" value="CODH"/>
    <property type="match status" value="1"/>
</dbReference>
<dbReference type="GO" id="GO:0043885">
    <property type="term" value="F:anaerobic carbon-monoxide dehydrogenase activity"/>
    <property type="evidence" value="ECO:0007669"/>
    <property type="project" value="UniProtKB-UniRule"/>
</dbReference>
<feature type="binding site" evidence="10">
    <location>
        <position position="45"/>
    </location>
    <ligand>
        <name>[4Fe-4S] cluster</name>
        <dbReference type="ChEBI" id="CHEBI:49883"/>
        <label>1</label>
        <note>ligand shared between dimeric partners</note>
    </ligand>
</feature>
<gene>
    <name evidence="11" type="ORF">DPCES_2841</name>
</gene>
<feature type="binding site" evidence="10">
    <location>
        <position position="296"/>
    </location>
    <ligand>
        <name>[Ni-4Fe-4S] cluster</name>
        <dbReference type="ChEBI" id="CHEBI:47739"/>
    </ligand>
</feature>
<evidence type="ECO:0000256" key="2">
    <source>
        <dbReference type="ARBA" id="ARBA00022485"/>
    </source>
</evidence>
<feature type="binding site" evidence="10">
    <location>
        <position position="527"/>
    </location>
    <ligand>
        <name>[Ni-4Fe-4S] cluster</name>
        <dbReference type="ChEBI" id="CHEBI:47739"/>
    </ligand>
</feature>
<evidence type="ECO:0000256" key="10">
    <source>
        <dbReference type="PIRSR" id="PIRSR005023-1"/>
    </source>
</evidence>
<dbReference type="InterPro" id="IPR010047">
    <property type="entry name" value="CODH"/>
</dbReference>
<feature type="binding site" evidence="10">
    <location>
        <position position="49"/>
    </location>
    <ligand>
        <name>[4Fe-4S] cluster</name>
        <dbReference type="ChEBI" id="CHEBI:49883"/>
        <label>2</label>
    </ligand>
</feature>
<dbReference type="GO" id="GO:0050418">
    <property type="term" value="F:hydroxylamine reductase activity"/>
    <property type="evidence" value="ECO:0007669"/>
    <property type="project" value="TreeGrafter"/>
</dbReference>
<proteinExistence type="predicted"/>
<feature type="binding site" evidence="10">
    <location>
        <position position="261"/>
    </location>
    <ligand>
        <name>[Ni-4Fe-4S] cluster</name>
        <dbReference type="ChEBI" id="CHEBI:47739"/>
    </ligand>
</feature>
<reference evidence="11" key="1">
    <citation type="submission" date="2014-07" db="EMBL/GenBank/DDBJ databases">
        <authorList>
            <person name="Hornung V.Bastian."/>
        </authorList>
    </citation>
    <scope>NUCLEOTIDE SEQUENCE</scope>
    <source>
        <strain evidence="11">PCE-S</strain>
    </source>
</reference>
<keyword evidence="3 10" id="KW-0533">Nickel</keyword>
<keyword evidence="2 9" id="KW-0004">4Fe-4S</keyword>
<dbReference type="InterPro" id="IPR011254">
    <property type="entry name" value="Prismane-like_sf"/>
</dbReference>
<dbReference type="PANTHER" id="PTHR30109">
    <property type="entry name" value="HYDROXYLAMINE REDUCTASE"/>
    <property type="match status" value="1"/>
</dbReference>
<evidence type="ECO:0000256" key="8">
    <source>
        <dbReference type="ARBA" id="ARBA00048733"/>
    </source>
</evidence>
<dbReference type="GO" id="GO:0016151">
    <property type="term" value="F:nickel cation binding"/>
    <property type="evidence" value="ECO:0007669"/>
    <property type="project" value="InterPro"/>
</dbReference>
<evidence type="ECO:0000256" key="7">
    <source>
        <dbReference type="ARBA" id="ARBA00023014"/>
    </source>
</evidence>
<accession>A0A098B1G5</accession>
<feature type="binding site" evidence="10">
    <location>
        <position position="447"/>
    </location>
    <ligand>
        <name>[Ni-4Fe-4S] cluster</name>
        <dbReference type="ChEBI" id="CHEBI:47739"/>
    </ligand>
</feature>
<evidence type="ECO:0000313" key="11">
    <source>
        <dbReference type="EMBL" id="CDX02728.1"/>
    </source>
</evidence>
<dbReference type="InterPro" id="IPR016099">
    <property type="entry name" value="Prismane-like_a/b-sand"/>
</dbReference>
<dbReference type="Gene3D" id="1.20.1270.30">
    <property type="match status" value="1"/>
</dbReference>
<dbReference type="InterPro" id="IPR004137">
    <property type="entry name" value="HCP/CODH"/>
</dbReference>
<dbReference type="PATRIC" id="fig|49338.4.peg.3050"/>
<evidence type="ECO:0000256" key="9">
    <source>
        <dbReference type="PIRNR" id="PIRNR005023"/>
    </source>
</evidence>
<keyword evidence="7 9" id="KW-0411">Iron-sulfur</keyword>
<keyword evidence="5 9" id="KW-0560">Oxidoreductase</keyword>
<evidence type="ECO:0000256" key="3">
    <source>
        <dbReference type="ARBA" id="ARBA00022596"/>
    </source>
</evidence>
<dbReference type="Gene3D" id="3.40.50.2030">
    <property type="match status" value="2"/>
</dbReference>
<dbReference type="GO" id="GO:0006091">
    <property type="term" value="P:generation of precursor metabolites and energy"/>
    <property type="evidence" value="ECO:0007669"/>
    <property type="project" value="InterPro"/>
</dbReference>
<protein>
    <recommendedName>
        <fullName evidence="9">Carbon monoxide dehydrogenase</fullName>
        <ecNumber evidence="9">1.2.7.4</ecNumber>
    </recommendedName>
</protein>
<dbReference type="RefSeq" id="WP_018307042.1">
    <property type="nucleotide sequence ID" value="NZ_JAYFNZ010000032.1"/>
</dbReference>
<evidence type="ECO:0000256" key="1">
    <source>
        <dbReference type="ARBA" id="ARBA00001966"/>
    </source>
</evidence>
<feature type="binding site" evidence="10">
    <location>
        <position position="54"/>
    </location>
    <ligand>
        <name>[4Fe-4S] cluster</name>
        <dbReference type="ChEBI" id="CHEBI:49883"/>
        <label>2</label>
    </ligand>
</feature>
<feature type="binding site" evidence="10">
    <location>
        <position position="477"/>
    </location>
    <ligand>
        <name>[Ni-4Fe-4S] cluster</name>
        <dbReference type="ChEBI" id="CHEBI:47739"/>
    </ligand>
</feature>
<evidence type="ECO:0000256" key="4">
    <source>
        <dbReference type="ARBA" id="ARBA00022723"/>
    </source>
</evidence>
<evidence type="ECO:0000256" key="6">
    <source>
        <dbReference type="ARBA" id="ARBA00023004"/>
    </source>
</evidence>
<organism evidence="11">
    <name type="scientific">Desulfitobacterium hafniense</name>
    <name type="common">Desulfitobacterium frappieri</name>
    <dbReference type="NCBI Taxonomy" id="49338"/>
    <lineage>
        <taxon>Bacteria</taxon>
        <taxon>Bacillati</taxon>
        <taxon>Bacillota</taxon>
        <taxon>Clostridia</taxon>
        <taxon>Eubacteriales</taxon>
        <taxon>Desulfitobacteriaceae</taxon>
        <taxon>Desulfitobacterium</taxon>
    </lineage>
</organism>
<dbReference type="PIRSF" id="PIRSF005023">
    <property type="entry name" value="CODH"/>
    <property type="match status" value="1"/>
</dbReference>
<dbReference type="GO" id="GO:0042542">
    <property type="term" value="P:response to hydrogen peroxide"/>
    <property type="evidence" value="ECO:0007669"/>
    <property type="project" value="TreeGrafter"/>
</dbReference>
<dbReference type="PANTHER" id="PTHR30109:SF4">
    <property type="entry name" value="CARBON MONOXIDE DEHYDROGENASE"/>
    <property type="match status" value="1"/>
</dbReference>
<dbReference type="NCBIfam" id="TIGR01702">
    <property type="entry name" value="CO_DH_cata"/>
    <property type="match status" value="1"/>
</dbReference>
<dbReference type="EMBL" id="LK996017">
    <property type="protein sequence ID" value="CDX02728.1"/>
    <property type="molecule type" value="Genomic_DNA"/>
</dbReference>
<sequence>MSLRFSIDEAVQKLLPVAEKDKIQTVWDRHKDQQPQCGFGKMGICCRICWKGPCRVDPFGKGAQRGICGADAHTIVARNLIRGIAAGAASHSDHGRHIALTMREVGKGNASAYTIKDEEKLKRIAQRLGIDWEGKSIRELTKEVADASLEDYSRQDSKVPCRWAELTMTEERAAKLKQWGVMPHNIDATVAEIMSRTHVGCDADPVNILLGGVKGAVADYTGMYLSTELSDALFGTPAPTVTEANLGVIKEDAINIAVHGHNPLLSEVVCDAAAMLNDLAKQAGAPGGFNIVGVCCTGNEVMVRHGVPLATNYLSQEMPILTGALEAMVVDVQCIMPSLGAIAQCFHTELITTMSTTKIPGATHVQFDKENAVESARKILELAVDAYQRRDPKRVNIPQVKEKAIVGFSAEAVIGALSQLDAHDPLQPLLDNIVNGNIQGICLFAGCNSTNTLQDRSFVELAKGLAAHNVLLLATGCGAGALAKHGLMTQEATLAYAGDGLKAVLTAIGQANGLNGPLPLVLHMGSCVDNTRAVSVAVAIAQKLGVDLDRLPLVASAPEAMSEKAVAIGTWAVALGLPTHLGTVPQVLGSQVVTEVLTEKIKDITGGYFIVETDPEEAVKKLFAVIQEKRAGLNL</sequence>
<feature type="binding site" evidence="10">
    <location>
        <position position="68"/>
    </location>
    <ligand>
        <name>[4Fe-4S] cluster</name>
        <dbReference type="ChEBI" id="CHEBI:49883"/>
        <label>2</label>
    </ligand>
</feature>
<dbReference type="Pfam" id="PF03063">
    <property type="entry name" value="Prismane"/>
    <property type="match status" value="1"/>
</dbReference>
<keyword evidence="6 9" id="KW-0408">Iron</keyword>
<comment type="catalytic activity">
    <reaction evidence="8 9">
        <text>CO + 2 oxidized [2Fe-2S]-[ferredoxin] + H2O = 2 reduced [2Fe-2S]-[ferredoxin] + CO2 + 2 H(+)</text>
        <dbReference type="Rhea" id="RHEA:21040"/>
        <dbReference type="Rhea" id="RHEA-COMP:10000"/>
        <dbReference type="Rhea" id="RHEA-COMP:10001"/>
        <dbReference type="ChEBI" id="CHEBI:15377"/>
        <dbReference type="ChEBI" id="CHEBI:15378"/>
        <dbReference type="ChEBI" id="CHEBI:16526"/>
        <dbReference type="ChEBI" id="CHEBI:17245"/>
        <dbReference type="ChEBI" id="CHEBI:33737"/>
        <dbReference type="ChEBI" id="CHEBI:33738"/>
        <dbReference type="EC" id="1.2.7.4"/>
    </reaction>
</comment>
<dbReference type="SUPFAM" id="SSF56821">
    <property type="entry name" value="Prismane protein-like"/>
    <property type="match status" value="1"/>
</dbReference>
<dbReference type="AlphaFoldDB" id="A0A098B1G5"/>
<comment type="cofactor">
    <cofactor evidence="1">
        <name>[4Fe-4S] cluster</name>
        <dbReference type="ChEBI" id="CHEBI:49883"/>
    </cofactor>
</comment>
<feature type="binding site" evidence="10">
    <location>
        <position position="46"/>
    </location>
    <ligand>
        <name>[4Fe-4S] cluster</name>
        <dbReference type="ChEBI" id="CHEBI:49883"/>
        <label>2</label>
    </ligand>
</feature>
<feature type="binding site" evidence="10">
    <location>
        <position position="334"/>
    </location>
    <ligand>
        <name>[Ni-4Fe-4S] cluster</name>
        <dbReference type="ChEBI" id="CHEBI:47739"/>
    </ligand>
</feature>
<keyword evidence="4 9" id="KW-0479">Metal-binding</keyword>
<dbReference type="GO" id="GO:0004601">
    <property type="term" value="F:peroxidase activity"/>
    <property type="evidence" value="ECO:0007669"/>
    <property type="project" value="TreeGrafter"/>
</dbReference>
<dbReference type="GO" id="GO:0051539">
    <property type="term" value="F:4 iron, 4 sulfur cluster binding"/>
    <property type="evidence" value="ECO:0007669"/>
    <property type="project" value="UniProtKB-UniRule"/>
</dbReference>